<proteinExistence type="predicted"/>
<reference evidence="1" key="1">
    <citation type="submission" date="2020-03" db="EMBL/GenBank/DDBJ databases">
        <title>The deep terrestrial virosphere.</title>
        <authorList>
            <person name="Holmfeldt K."/>
            <person name="Nilsson E."/>
            <person name="Simone D."/>
            <person name="Lopez-Fernandez M."/>
            <person name="Wu X."/>
            <person name="de Brujin I."/>
            <person name="Lundin D."/>
            <person name="Andersson A."/>
            <person name="Bertilsson S."/>
            <person name="Dopson M."/>
        </authorList>
    </citation>
    <scope>NUCLEOTIDE SEQUENCE</scope>
    <source>
        <strain evidence="1">TM448B01725</strain>
    </source>
</reference>
<sequence length="53" mass="6217">MEDITKYTELITKVIQRLERIWERGEGDLNVEVRNDNNKKRAKITGGETERIG</sequence>
<protein>
    <submittedName>
        <fullName evidence="1">Uncharacterized protein</fullName>
    </submittedName>
</protein>
<dbReference type="AlphaFoldDB" id="A0A6M3XPR4"/>
<dbReference type="EMBL" id="MT144814">
    <property type="protein sequence ID" value="QJH99878.1"/>
    <property type="molecule type" value="Genomic_DNA"/>
</dbReference>
<evidence type="ECO:0000313" key="1">
    <source>
        <dbReference type="EMBL" id="QJH99878.1"/>
    </source>
</evidence>
<organism evidence="1">
    <name type="scientific">viral metagenome</name>
    <dbReference type="NCBI Taxonomy" id="1070528"/>
    <lineage>
        <taxon>unclassified sequences</taxon>
        <taxon>metagenomes</taxon>
        <taxon>organismal metagenomes</taxon>
    </lineage>
</organism>
<name>A0A6M3XPR4_9ZZZZ</name>
<gene>
    <name evidence="1" type="ORF">TM448B01725_0012</name>
</gene>
<accession>A0A6M3XPR4</accession>